<evidence type="ECO:0000256" key="3">
    <source>
        <dbReference type="ARBA" id="ARBA00022679"/>
    </source>
</evidence>
<comment type="similarity">
    <text evidence="6">Belongs to the DarT ADP-ribosyltransferase family.</text>
</comment>
<dbReference type="GO" id="GO:0016757">
    <property type="term" value="F:glycosyltransferase activity"/>
    <property type="evidence" value="ECO:0007669"/>
    <property type="project" value="UniProtKB-KW"/>
</dbReference>
<dbReference type="InterPro" id="IPR029494">
    <property type="entry name" value="DarT"/>
</dbReference>
<keyword evidence="3" id="KW-0808">Transferase</keyword>
<feature type="domain" description="DarT" evidence="7">
    <location>
        <begin position="40"/>
        <end position="269"/>
    </location>
</feature>
<organism evidence="8 9">
    <name type="scientific">Lactobacillus equicursoris</name>
    <dbReference type="NCBI Taxonomy" id="420645"/>
    <lineage>
        <taxon>Bacteria</taxon>
        <taxon>Bacillati</taxon>
        <taxon>Bacillota</taxon>
        <taxon>Bacilli</taxon>
        <taxon>Lactobacillales</taxon>
        <taxon>Lactobacillaceae</taxon>
        <taxon>Lactobacillus</taxon>
    </lineage>
</organism>
<protein>
    <submittedName>
        <fullName evidence="8">DUF4433 domain-containing protein</fullName>
    </submittedName>
</protein>
<dbReference type="EMBL" id="VUMW01000011">
    <property type="protein sequence ID" value="MST79837.1"/>
    <property type="molecule type" value="Genomic_DNA"/>
</dbReference>
<dbReference type="PROSITE" id="PS52018">
    <property type="entry name" value="DART"/>
    <property type="match status" value="1"/>
</dbReference>
<evidence type="ECO:0000313" key="8">
    <source>
        <dbReference type="EMBL" id="MST79837.1"/>
    </source>
</evidence>
<dbReference type="Proteomes" id="UP000452141">
    <property type="component" value="Unassembled WGS sequence"/>
</dbReference>
<dbReference type="AlphaFoldDB" id="A0A844FN98"/>
<keyword evidence="1 6" id="KW-1277">Toxin-antitoxin system</keyword>
<name>A0A844FN98_9LACO</name>
<dbReference type="Pfam" id="PF14487">
    <property type="entry name" value="DarT"/>
    <property type="match status" value="1"/>
</dbReference>
<evidence type="ECO:0000259" key="7">
    <source>
        <dbReference type="PROSITE" id="PS52018"/>
    </source>
</evidence>
<evidence type="ECO:0000256" key="1">
    <source>
        <dbReference type="ARBA" id="ARBA00022649"/>
    </source>
</evidence>
<evidence type="ECO:0000256" key="4">
    <source>
        <dbReference type="ARBA" id="ARBA00022695"/>
    </source>
</evidence>
<keyword evidence="2" id="KW-0328">Glycosyltransferase</keyword>
<proteinExistence type="inferred from homology"/>
<gene>
    <name evidence="8" type="ORF">FYJ61_05000</name>
</gene>
<evidence type="ECO:0000313" key="9">
    <source>
        <dbReference type="Proteomes" id="UP000452141"/>
    </source>
</evidence>
<evidence type="ECO:0000256" key="5">
    <source>
        <dbReference type="ARBA" id="ARBA00023125"/>
    </source>
</evidence>
<accession>A0A844FN98</accession>
<reference evidence="8 9" key="1">
    <citation type="submission" date="2019-08" db="EMBL/GenBank/DDBJ databases">
        <title>In-depth cultivation of the pig gut microbiome towards novel bacterial diversity and tailored functional studies.</title>
        <authorList>
            <person name="Wylensek D."/>
            <person name="Hitch T.C.A."/>
            <person name="Clavel T."/>
        </authorList>
    </citation>
    <scope>NUCLEOTIDE SEQUENCE [LARGE SCALE GENOMIC DNA]</scope>
    <source>
        <strain evidence="8 9">WCA-470BD-2E</strain>
    </source>
</reference>
<evidence type="ECO:0000256" key="6">
    <source>
        <dbReference type="PROSITE-ProRule" id="PRU01362"/>
    </source>
</evidence>
<dbReference type="RefSeq" id="WP_154486810.1">
    <property type="nucleotide sequence ID" value="NZ_JAQYAR010000117.1"/>
</dbReference>
<comment type="caution">
    <text evidence="6">Lacks conserved residue(s) required for the propagation of feature annotation.</text>
</comment>
<keyword evidence="5 6" id="KW-0238">DNA-binding</keyword>
<evidence type="ECO:0000256" key="2">
    <source>
        <dbReference type="ARBA" id="ARBA00022676"/>
    </source>
</evidence>
<dbReference type="GO" id="GO:0016779">
    <property type="term" value="F:nucleotidyltransferase activity"/>
    <property type="evidence" value="ECO:0007669"/>
    <property type="project" value="UniProtKB-KW"/>
</dbReference>
<keyword evidence="4" id="KW-0548">Nucleotidyltransferase</keyword>
<sequence>MEESDLQKMLKSNYDQAFKKLEKSDVDQKWYKDESSNTTGLIWHFTDINNMANILYTLKIESKNNAEQQKLVINDNAAESVNIGSTKPWVHDYARFYLRPKTPTQYRNEGIYGKSDIEEYRRLYSRGELWNDHPAHLPVPVFICFGLKKFLQHGGHITKYSLAGKRISDKPQEEFDSELSHFCKNVLDIYSDKLDVESRVKQTEAIIKNDYVFSLDDIVKIYVRTPIEKLALLTMLSEHDAQYSTREQHKNRAIDRYINKITVEPSIFFSGNDDDYAGRLVTDIQKHPTIEEMYPKRVENLDKKDITEKISPLVYYRTIPEKQIEEIKIERLERRTIIVNDVNSEEKLVGVFHRPDWILIINKWKDIRYYTDLYYHDQYLKVFRNIGDNAWYRVDTKEEMTFTSDEERLLRRVEESISKKTILENKRIWKGEGEKGDCNLCYNGKKIKVHKDKNGDWININTKEKVPFNEEEQDFLELVEKEEPIKIDSDLSDYGL</sequence>
<comment type="caution">
    <text evidence="8">The sequence shown here is derived from an EMBL/GenBank/DDBJ whole genome shotgun (WGS) entry which is preliminary data.</text>
</comment>
<dbReference type="GO" id="GO:0003677">
    <property type="term" value="F:DNA binding"/>
    <property type="evidence" value="ECO:0007669"/>
    <property type="project" value="UniProtKB-UniRule"/>
</dbReference>